<evidence type="ECO:0000256" key="3">
    <source>
        <dbReference type="ARBA" id="ARBA00022741"/>
    </source>
</evidence>
<dbReference type="InterPro" id="IPR003439">
    <property type="entry name" value="ABC_transporter-like_ATP-bd"/>
</dbReference>
<gene>
    <name evidence="6" type="ORF">GGI48_02470</name>
</gene>
<dbReference type="PANTHER" id="PTHR46743:SF2">
    <property type="entry name" value="TEICHOIC ACIDS EXPORT ATP-BINDING PROTEIN TAGH"/>
    <property type="match status" value="1"/>
</dbReference>
<dbReference type="RefSeq" id="WP_179596775.1">
    <property type="nucleotide sequence ID" value="NZ_CP060201.1"/>
</dbReference>
<organism evidence="6 7">
    <name type="scientific">Pseudomonas protegens</name>
    <dbReference type="NCBI Taxonomy" id="380021"/>
    <lineage>
        <taxon>Bacteria</taxon>
        <taxon>Pseudomonadati</taxon>
        <taxon>Pseudomonadota</taxon>
        <taxon>Gammaproteobacteria</taxon>
        <taxon>Pseudomonadales</taxon>
        <taxon>Pseudomonadaceae</taxon>
        <taxon>Pseudomonas</taxon>
    </lineage>
</organism>
<dbReference type="Proteomes" id="UP000515277">
    <property type="component" value="Chromosome"/>
</dbReference>
<keyword evidence="3" id="KW-0547">Nucleotide-binding</keyword>
<dbReference type="SUPFAM" id="SSF52540">
    <property type="entry name" value="P-loop containing nucleoside triphosphate hydrolases"/>
    <property type="match status" value="1"/>
</dbReference>
<evidence type="ECO:0000256" key="2">
    <source>
        <dbReference type="ARBA" id="ARBA00022448"/>
    </source>
</evidence>
<dbReference type="PANTHER" id="PTHR46743">
    <property type="entry name" value="TEICHOIC ACIDS EXPORT ATP-BINDING PROTEIN TAGH"/>
    <property type="match status" value="1"/>
</dbReference>
<dbReference type="Pfam" id="PF00005">
    <property type="entry name" value="ABC_tran"/>
    <property type="match status" value="1"/>
</dbReference>
<dbReference type="InterPro" id="IPR003593">
    <property type="entry name" value="AAA+_ATPase"/>
</dbReference>
<dbReference type="InterPro" id="IPR050683">
    <property type="entry name" value="Bact_Polysacc_Export_ATP-bd"/>
</dbReference>
<dbReference type="EMBL" id="CP060201">
    <property type="protein sequence ID" value="QNH78080.1"/>
    <property type="molecule type" value="Genomic_DNA"/>
</dbReference>
<sequence>MSSIKIENLSIDFRRYKDRSPSLKDYVSSFFKGHQKEPYSEYRAVNNVSLEISKGERVGIVGHNGAGKSTLLKALCRIYEPVEGTIRLQGRVAPLLEIGAGFHPEFTGRENIYLNGAILKYNKAELKRLEPEIIAFAEIEEFIDTPVKYYSTGMYLRLAFSLATAIQPEILILDEMFAGGDAAFIKKAKERMLQVVHQADVMILVSHDIEILRSLCTRIVWMDHGVVKDDGDPETVISRYLAMSEAN</sequence>
<dbReference type="SMART" id="SM00382">
    <property type="entry name" value="AAA"/>
    <property type="match status" value="1"/>
</dbReference>
<dbReference type="AlphaFoldDB" id="A0A7G8YQY2"/>
<dbReference type="GO" id="GO:0016887">
    <property type="term" value="F:ATP hydrolysis activity"/>
    <property type="evidence" value="ECO:0007669"/>
    <property type="project" value="InterPro"/>
</dbReference>
<evidence type="ECO:0000313" key="7">
    <source>
        <dbReference type="Proteomes" id="UP000515277"/>
    </source>
</evidence>
<evidence type="ECO:0000256" key="4">
    <source>
        <dbReference type="ARBA" id="ARBA00022840"/>
    </source>
</evidence>
<keyword evidence="2" id="KW-0813">Transport</keyword>
<dbReference type="GO" id="GO:0140359">
    <property type="term" value="F:ABC-type transporter activity"/>
    <property type="evidence" value="ECO:0007669"/>
    <property type="project" value="InterPro"/>
</dbReference>
<dbReference type="InterPro" id="IPR027417">
    <property type="entry name" value="P-loop_NTPase"/>
</dbReference>
<proteinExistence type="inferred from homology"/>
<dbReference type="Gene3D" id="3.40.50.300">
    <property type="entry name" value="P-loop containing nucleotide triphosphate hydrolases"/>
    <property type="match status" value="1"/>
</dbReference>
<protein>
    <submittedName>
        <fullName evidence="6">ABC transporter ATP-binding protein</fullName>
    </submittedName>
</protein>
<keyword evidence="4 6" id="KW-0067">ATP-binding</keyword>
<reference evidence="7" key="1">
    <citation type="journal article" date="2020" name="Microbiol. Resour. Announc.">
        <title>Complete genome sequences of four natural Pseudomonas isolates that catabolize a wide range of aromatic compounds relevant to lignin valorization.</title>
        <authorList>
            <person name="Hatmaker E.A."/>
            <person name="Presley G."/>
            <person name="Cannon O."/>
            <person name="Guss A.M."/>
            <person name="Elkins J.G."/>
        </authorList>
    </citation>
    <scope>NUCLEOTIDE SEQUENCE [LARGE SCALE GENOMIC DNA]</scope>
    <source>
        <strain evidence="7">H1F5C</strain>
    </source>
</reference>
<evidence type="ECO:0000256" key="1">
    <source>
        <dbReference type="ARBA" id="ARBA00005417"/>
    </source>
</evidence>
<evidence type="ECO:0000313" key="6">
    <source>
        <dbReference type="EMBL" id="QNH78080.1"/>
    </source>
</evidence>
<dbReference type="PROSITE" id="PS50893">
    <property type="entry name" value="ABC_TRANSPORTER_2"/>
    <property type="match status" value="1"/>
</dbReference>
<feature type="domain" description="ABC transporter" evidence="5">
    <location>
        <begin position="25"/>
        <end position="246"/>
    </location>
</feature>
<evidence type="ECO:0000259" key="5">
    <source>
        <dbReference type="PROSITE" id="PS50893"/>
    </source>
</evidence>
<name>A0A7G8YQY2_9PSED</name>
<dbReference type="CDD" id="cd03220">
    <property type="entry name" value="ABC_KpsT_Wzt"/>
    <property type="match status" value="1"/>
</dbReference>
<dbReference type="InterPro" id="IPR015860">
    <property type="entry name" value="ABC_transpr_TagH-like"/>
</dbReference>
<comment type="similarity">
    <text evidence="1">Belongs to the ABC transporter superfamily.</text>
</comment>
<dbReference type="GO" id="GO:0005524">
    <property type="term" value="F:ATP binding"/>
    <property type="evidence" value="ECO:0007669"/>
    <property type="project" value="UniProtKB-KW"/>
</dbReference>
<dbReference type="GO" id="GO:0016020">
    <property type="term" value="C:membrane"/>
    <property type="evidence" value="ECO:0007669"/>
    <property type="project" value="InterPro"/>
</dbReference>
<accession>A0A7G8YQY2</accession>